<reference evidence="1 2" key="1">
    <citation type="submission" date="2018-06" db="EMBL/GenBank/DDBJ databases">
        <title>The Genome of Cuscuta australis (Dodder) Provides Insight into the Evolution of Plant Parasitism.</title>
        <authorList>
            <person name="Liu H."/>
        </authorList>
    </citation>
    <scope>NUCLEOTIDE SEQUENCE [LARGE SCALE GENOMIC DNA]</scope>
    <source>
        <strain evidence="2">cv. Yunnan</strain>
        <tissue evidence="1">Vines</tissue>
    </source>
</reference>
<comment type="caution">
    <text evidence="1">The sequence shown here is derived from an EMBL/GenBank/DDBJ whole genome shotgun (WGS) entry which is preliminary data.</text>
</comment>
<protein>
    <submittedName>
        <fullName evidence="1">Uncharacterized protein</fullName>
    </submittedName>
</protein>
<evidence type="ECO:0000313" key="2">
    <source>
        <dbReference type="Proteomes" id="UP000249390"/>
    </source>
</evidence>
<dbReference type="AlphaFoldDB" id="A0A328DRA3"/>
<keyword evidence="2" id="KW-1185">Reference proteome</keyword>
<dbReference type="EMBL" id="NQVE01000098">
    <property type="protein sequence ID" value="RAL48227.1"/>
    <property type="molecule type" value="Genomic_DNA"/>
</dbReference>
<name>A0A328DRA3_9ASTE</name>
<proteinExistence type="predicted"/>
<sequence length="205" mass="22817">MRKTESINEYHTELNDEGMDTAASALKRKYLRERGQSADRNSFTTGRIVSHAERQLPAVEGGSELNADWAVRMSDERVLIGELRPIRFRMTAGDYEIHNRNNTAMWVAKQVPTSIPHPPITSCNHIVKFLASTIPGSLLPLAETITTNSYHRQPPPPKMPPLPLTTSNINNQLLSSLIAIIAIKGNNHILPSSSSSSTYSHHRCK</sequence>
<organism evidence="1 2">
    <name type="scientific">Cuscuta australis</name>
    <dbReference type="NCBI Taxonomy" id="267555"/>
    <lineage>
        <taxon>Eukaryota</taxon>
        <taxon>Viridiplantae</taxon>
        <taxon>Streptophyta</taxon>
        <taxon>Embryophyta</taxon>
        <taxon>Tracheophyta</taxon>
        <taxon>Spermatophyta</taxon>
        <taxon>Magnoliopsida</taxon>
        <taxon>eudicotyledons</taxon>
        <taxon>Gunneridae</taxon>
        <taxon>Pentapetalae</taxon>
        <taxon>asterids</taxon>
        <taxon>lamiids</taxon>
        <taxon>Solanales</taxon>
        <taxon>Convolvulaceae</taxon>
        <taxon>Cuscuteae</taxon>
        <taxon>Cuscuta</taxon>
        <taxon>Cuscuta subgen. Grammica</taxon>
        <taxon>Cuscuta sect. Cleistogrammica</taxon>
    </lineage>
</organism>
<dbReference type="Proteomes" id="UP000249390">
    <property type="component" value="Unassembled WGS sequence"/>
</dbReference>
<accession>A0A328DRA3</accession>
<gene>
    <name evidence="1" type="ORF">DM860_005651</name>
</gene>
<evidence type="ECO:0000313" key="1">
    <source>
        <dbReference type="EMBL" id="RAL48227.1"/>
    </source>
</evidence>